<reference evidence="2" key="1">
    <citation type="submission" date="2012-04" db="EMBL/GenBank/DDBJ databases">
        <title>The Genome Sequence of Loa loa.</title>
        <authorList>
            <consortium name="The Broad Institute Genome Sequencing Platform"/>
            <consortium name="Broad Institute Genome Sequencing Center for Infectious Disease"/>
            <person name="Nutman T.B."/>
            <person name="Fink D.L."/>
            <person name="Russ C."/>
            <person name="Young S."/>
            <person name="Zeng Q."/>
            <person name="Gargeya S."/>
            <person name="Alvarado L."/>
            <person name="Berlin A."/>
            <person name="Chapman S.B."/>
            <person name="Chen Z."/>
            <person name="Freedman E."/>
            <person name="Gellesch M."/>
            <person name="Goldberg J."/>
            <person name="Griggs A."/>
            <person name="Gujja S."/>
            <person name="Heilman E.R."/>
            <person name="Heiman D."/>
            <person name="Howarth C."/>
            <person name="Mehta T."/>
            <person name="Neiman D."/>
            <person name="Pearson M."/>
            <person name="Roberts A."/>
            <person name="Saif S."/>
            <person name="Shea T."/>
            <person name="Shenoy N."/>
            <person name="Sisk P."/>
            <person name="Stolte C."/>
            <person name="Sykes S."/>
            <person name="White J."/>
            <person name="Yandava C."/>
            <person name="Haas B."/>
            <person name="Henn M.R."/>
            <person name="Nusbaum C."/>
            <person name="Birren B."/>
        </authorList>
    </citation>
    <scope>NUCLEOTIDE SEQUENCE [LARGE SCALE GENOMIC DNA]</scope>
</reference>
<keyword evidence="1" id="KW-1133">Transmembrane helix</keyword>
<keyword evidence="2" id="KW-1185">Reference proteome</keyword>
<name>A0A1I7VHS0_LOALO</name>
<dbReference type="WBParaSite" id="EN70_2680">
    <property type="protein sequence ID" value="EN70_2680"/>
    <property type="gene ID" value="EN70_2680"/>
</dbReference>
<reference evidence="3" key="2">
    <citation type="submission" date="2016-11" db="UniProtKB">
        <authorList>
            <consortium name="WormBaseParasite"/>
        </authorList>
    </citation>
    <scope>IDENTIFICATION</scope>
</reference>
<keyword evidence="1" id="KW-0812">Transmembrane</keyword>
<dbReference type="Gene3D" id="1.20.1070.10">
    <property type="entry name" value="Rhodopsin 7-helix transmembrane proteins"/>
    <property type="match status" value="1"/>
</dbReference>
<evidence type="ECO:0000256" key="1">
    <source>
        <dbReference type="SAM" id="Phobius"/>
    </source>
</evidence>
<feature type="transmembrane region" description="Helical" evidence="1">
    <location>
        <begin position="20"/>
        <end position="44"/>
    </location>
</feature>
<accession>A0A1I7VHS0</accession>
<dbReference type="SUPFAM" id="SSF81321">
    <property type="entry name" value="Family A G protein-coupled receptor-like"/>
    <property type="match status" value="1"/>
</dbReference>
<protein>
    <submittedName>
        <fullName evidence="3">G_PROTEIN_RECEP_F1_2 domain-containing protein</fullName>
    </submittedName>
</protein>
<dbReference type="AlphaFoldDB" id="A0A1I7VHS0"/>
<evidence type="ECO:0000313" key="2">
    <source>
        <dbReference type="Proteomes" id="UP000095285"/>
    </source>
</evidence>
<proteinExistence type="predicted"/>
<dbReference type="Proteomes" id="UP000095285">
    <property type="component" value="Unassembled WGS sequence"/>
</dbReference>
<keyword evidence="1" id="KW-0472">Membrane</keyword>
<organism evidence="2 3">
    <name type="scientific">Loa loa</name>
    <name type="common">Eye worm</name>
    <name type="synonym">Filaria loa</name>
    <dbReference type="NCBI Taxonomy" id="7209"/>
    <lineage>
        <taxon>Eukaryota</taxon>
        <taxon>Metazoa</taxon>
        <taxon>Ecdysozoa</taxon>
        <taxon>Nematoda</taxon>
        <taxon>Chromadorea</taxon>
        <taxon>Rhabditida</taxon>
        <taxon>Spirurina</taxon>
        <taxon>Spiruromorpha</taxon>
        <taxon>Filarioidea</taxon>
        <taxon>Onchocercidae</taxon>
        <taxon>Loa</taxon>
    </lineage>
</organism>
<sequence>MVSEFNRAKKQILKRNKYVIVIGSVLAIYTVYFISYSAIKFLFVTRLKSSRLGISRTAMYYVRWGFQTLMCLNALLQPLCYFRIHEFRNAYKGIIFCRKQRETLNAETIYLSITESRRRTVFGSTKRNDGNERVKAI</sequence>
<evidence type="ECO:0000313" key="3">
    <source>
        <dbReference type="WBParaSite" id="EN70_2680"/>
    </source>
</evidence>